<evidence type="ECO:0000313" key="3">
    <source>
        <dbReference type="Proteomes" id="UP001162483"/>
    </source>
</evidence>
<gene>
    <name evidence="2" type="ORF">SPARVUS_LOCUS632681</name>
</gene>
<evidence type="ECO:0000313" key="2">
    <source>
        <dbReference type="EMBL" id="CAI9534424.1"/>
    </source>
</evidence>
<feature type="non-terminal residue" evidence="2">
    <location>
        <position position="204"/>
    </location>
</feature>
<protein>
    <recommendedName>
        <fullName evidence="1">Transposase Tc1-like domain-containing protein</fullName>
    </recommendedName>
</protein>
<dbReference type="Pfam" id="PF01498">
    <property type="entry name" value="HTH_Tnp_Tc3_2"/>
    <property type="match status" value="1"/>
</dbReference>
<dbReference type="Proteomes" id="UP001162483">
    <property type="component" value="Unassembled WGS sequence"/>
</dbReference>
<dbReference type="InterPro" id="IPR002492">
    <property type="entry name" value="Transposase_Tc1-like"/>
</dbReference>
<organism evidence="2 3">
    <name type="scientific">Staurois parvus</name>
    <dbReference type="NCBI Taxonomy" id="386267"/>
    <lineage>
        <taxon>Eukaryota</taxon>
        <taxon>Metazoa</taxon>
        <taxon>Chordata</taxon>
        <taxon>Craniata</taxon>
        <taxon>Vertebrata</taxon>
        <taxon>Euteleostomi</taxon>
        <taxon>Amphibia</taxon>
        <taxon>Batrachia</taxon>
        <taxon>Anura</taxon>
        <taxon>Neobatrachia</taxon>
        <taxon>Ranoidea</taxon>
        <taxon>Ranidae</taxon>
        <taxon>Staurois</taxon>
    </lineage>
</organism>
<feature type="domain" description="Transposase Tc1-like" evidence="1">
    <location>
        <begin position="115"/>
        <end position="186"/>
    </location>
</feature>
<dbReference type="InterPro" id="IPR009057">
    <property type="entry name" value="Homeodomain-like_sf"/>
</dbReference>
<dbReference type="EMBL" id="CATNWA010000197">
    <property type="protein sequence ID" value="CAI9534424.1"/>
    <property type="molecule type" value="Genomic_DNA"/>
</dbReference>
<dbReference type="SUPFAM" id="SSF46689">
    <property type="entry name" value="Homeodomain-like"/>
    <property type="match status" value="1"/>
</dbReference>
<sequence>MLYIHNIAKKYWATPSNLWIQVFQSPPWPQAPSYADCFYKHFLKEWVALRSSVNSSVGPVIGCHLCNKSICDISLLINISWSTVSGIVVTKWKQLGTAATQLRSGRPCKMTERGQRMLMRTVHRSRQLSAESTAKDLQTSCGLQISTTMVHRELHGMGFHFRAAVSKPYITKCNAKRRMQWCKTRRHWTLERYLPDCIVPSVKF</sequence>
<keyword evidence="3" id="KW-1185">Reference proteome</keyword>
<proteinExistence type="predicted"/>
<accession>A0ABN9AEJ7</accession>
<name>A0ABN9AEJ7_9NEOB</name>
<comment type="caution">
    <text evidence="2">The sequence shown here is derived from an EMBL/GenBank/DDBJ whole genome shotgun (WGS) entry which is preliminary data.</text>
</comment>
<evidence type="ECO:0000259" key="1">
    <source>
        <dbReference type="Pfam" id="PF01498"/>
    </source>
</evidence>
<reference evidence="2" key="1">
    <citation type="submission" date="2023-05" db="EMBL/GenBank/DDBJ databases">
        <authorList>
            <person name="Stuckert A."/>
        </authorList>
    </citation>
    <scope>NUCLEOTIDE SEQUENCE</scope>
</reference>